<dbReference type="AlphaFoldDB" id="A0A1I6RR27"/>
<dbReference type="Proteomes" id="UP000183209">
    <property type="component" value="Unassembled WGS sequence"/>
</dbReference>
<dbReference type="OrthoDB" id="9792074at2"/>
<dbReference type="PANTHER" id="PTHR34385">
    <property type="entry name" value="D-ALANYL-D-ALANINE CARBOXYPEPTIDASE"/>
    <property type="match status" value="1"/>
</dbReference>
<evidence type="ECO:0000313" key="4">
    <source>
        <dbReference type="Proteomes" id="UP000183209"/>
    </source>
</evidence>
<keyword evidence="1" id="KW-0732">Signal</keyword>
<dbReference type="EMBL" id="FPAG01000003">
    <property type="protein sequence ID" value="SFS67145.1"/>
    <property type="molecule type" value="Genomic_DNA"/>
</dbReference>
<feature type="signal peptide" evidence="1">
    <location>
        <begin position="1"/>
        <end position="18"/>
    </location>
</feature>
<dbReference type="CDD" id="cd14847">
    <property type="entry name" value="DD-carboxypeptidase_like"/>
    <property type="match status" value="1"/>
</dbReference>
<organism evidence="3 4">
    <name type="scientific">Zhouia amylolytica</name>
    <dbReference type="NCBI Taxonomy" id="376730"/>
    <lineage>
        <taxon>Bacteria</taxon>
        <taxon>Pseudomonadati</taxon>
        <taxon>Bacteroidota</taxon>
        <taxon>Flavobacteriia</taxon>
        <taxon>Flavobacteriales</taxon>
        <taxon>Flavobacteriaceae</taxon>
        <taxon>Zhouia</taxon>
    </lineage>
</organism>
<dbReference type="PANTHER" id="PTHR34385:SF1">
    <property type="entry name" value="PEPTIDOGLYCAN L-ALANYL-D-GLUTAMATE ENDOPEPTIDASE CWLK"/>
    <property type="match status" value="1"/>
</dbReference>
<keyword evidence="3" id="KW-0645">Protease</keyword>
<name>A0A1I6RR27_9FLAO</name>
<protein>
    <submittedName>
        <fullName evidence="3">D-alanyl-D-alanine carboxypeptidase</fullName>
    </submittedName>
</protein>
<gene>
    <name evidence="3" type="ORF">SAMN04487906_1250</name>
</gene>
<dbReference type="Gene3D" id="3.30.1380.10">
    <property type="match status" value="1"/>
</dbReference>
<dbReference type="SUPFAM" id="SSF55166">
    <property type="entry name" value="Hedgehog/DD-peptidase"/>
    <property type="match status" value="1"/>
</dbReference>
<dbReference type="Pfam" id="PF02557">
    <property type="entry name" value="VanY"/>
    <property type="match status" value="1"/>
</dbReference>
<sequence>MIQRLLLLMIITSINVQAQNKAISVEELLGNGDPKLYGKGINLRKEAYECFVQMQEAAAREGIVITIASSYRSYESQRKIWERKFKRFTANGLSPSQAVSKIVEYSTIPGTSRHHWGTDIDIIDGTKKVKGDVLIQDNYENGGPYAKLKQWMDKNAHKFGYYLVYTNDSQRKGFNYEPWHYSYAPLSISYLKQYRELAIKEQLLEYKLLGAKAFTDSFINSYIDNNILDINPELL</sequence>
<evidence type="ECO:0000313" key="3">
    <source>
        <dbReference type="EMBL" id="SFS67145.1"/>
    </source>
</evidence>
<dbReference type="InterPro" id="IPR052179">
    <property type="entry name" value="DD-CPase-like"/>
</dbReference>
<dbReference type="GO" id="GO:0006508">
    <property type="term" value="P:proteolysis"/>
    <property type="evidence" value="ECO:0007669"/>
    <property type="project" value="InterPro"/>
</dbReference>
<dbReference type="RefSeq" id="WP_074977667.1">
    <property type="nucleotide sequence ID" value="NZ_FPAG01000003.1"/>
</dbReference>
<keyword evidence="3" id="KW-0378">Hydrolase</keyword>
<proteinExistence type="predicted"/>
<accession>A0A1I6RR27</accession>
<reference evidence="3 4" key="1">
    <citation type="submission" date="2016-10" db="EMBL/GenBank/DDBJ databases">
        <authorList>
            <person name="de Groot N.N."/>
        </authorList>
    </citation>
    <scope>NUCLEOTIDE SEQUENCE [LARGE SCALE GENOMIC DNA]</scope>
    <source>
        <strain evidence="3 4">CGMCC 1.6114</strain>
    </source>
</reference>
<feature type="chain" id="PRO_5010374797" evidence="1">
    <location>
        <begin position="19"/>
        <end position="235"/>
    </location>
</feature>
<evidence type="ECO:0000259" key="2">
    <source>
        <dbReference type="Pfam" id="PF02557"/>
    </source>
</evidence>
<keyword evidence="3" id="KW-0121">Carboxypeptidase</keyword>
<dbReference type="GO" id="GO:0004180">
    <property type="term" value="F:carboxypeptidase activity"/>
    <property type="evidence" value="ECO:0007669"/>
    <property type="project" value="UniProtKB-KW"/>
</dbReference>
<dbReference type="InterPro" id="IPR003709">
    <property type="entry name" value="VanY-like_core_dom"/>
</dbReference>
<evidence type="ECO:0000256" key="1">
    <source>
        <dbReference type="SAM" id="SignalP"/>
    </source>
</evidence>
<dbReference type="InterPro" id="IPR009045">
    <property type="entry name" value="Zn_M74/Hedgehog-like"/>
</dbReference>
<feature type="domain" description="D-alanyl-D-alanine carboxypeptidase-like core" evidence="2">
    <location>
        <begin position="41"/>
        <end position="185"/>
    </location>
</feature>